<evidence type="ECO:0000313" key="2">
    <source>
        <dbReference type="EMBL" id="KKT90383.1"/>
    </source>
</evidence>
<dbReference type="PANTHER" id="PTHR34047:SF8">
    <property type="entry name" value="PROTEIN YKFC"/>
    <property type="match status" value="1"/>
</dbReference>
<dbReference type="PATRIC" id="fig|1619026.3.peg.128"/>
<dbReference type="EMBL" id="LCKD01000002">
    <property type="protein sequence ID" value="KKT90383.1"/>
    <property type="molecule type" value="Genomic_DNA"/>
</dbReference>
<dbReference type="SUPFAM" id="SSF56672">
    <property type="entry name" value="DNA/RNA polymerases"/>
    <property type="match status" value="1"/>
</dbReference>
<keyword evidence="2" id="KW-0548">Nucleotidyltransferase</keyword>
<reference evidence="2 3" key="1">
    <citation type="journal article" date="2015" name="Nature">
        <title>rRNA introns, odd ribosomes, and small enigmatic genomes across a large radiation of phyla.</title>
        <authorList>
            <person name="Brown C.T."/>
            <person name="Hug L.A."/>
            <person name="Thomas B.C."/>
            <person name="Sharon I."/>
            <person name="Castelle C.J."/>
            <person name="Singh A."/>
            <person name="Wilkins M.J."/>
            <person name="Williams K.H."/>
            <person name="Banfield J.F."/>
        </authorList>
    </citation>
    <scope>NUCLEOTIDE SEQUENCE [LARGE SCALE GENOMIC DNA]</scope>
</reference>
<evidence type="ECO:0000259" key="1">
    <source>
        <dbReference type="PROSITE" id="PS50878"/>
    </source>
</evidence>
<organism evidence="2 3">
    <name type="scientific">Candidatus Yanofskybacteria bacterium GW2011_GWB1_45_11</name>
    <dbReference type="NCBI Taxonomy" id="1619026"/>
    <lineage>
        <taxon>Bacteria</taxon>
        <taxon>Candidatus Yanofskyibacteriota</taxon>
    </lineage>
</organism>
<name>A0A0G1L3G8_9BACT</name>
<dbReference type="PROSITE" id="PS50878">
    <property type="entry name" value="RT_POL"/>
    <property type="match status" value="1"/>
</dbReference>
<keyword evidence="2" id="KW-0808">Transferase</keyword>
<dbReference type="Pfam" id="PF00078">
    <property type="entry name" value="RVT_1"/>
    <property type="match status" value="1"/>
</dbReference>
<dbReference type="Gene3D" id="3.30.70.270">
    <property type="match status" value="1"/>
</dbReference>
<accession>A0A0G1L3G8</accession>
<evidence type="ECO:0000313" key="3">
    <source>
        <dbReference type="Proteomes" id="UP000034368"/>
    </source>
</evidence>
<keyword evidence="2" id="KW-0695">RNA-directed DNA polymerase</keyword>
<proteinExistence type="predicted"/>
<dbReference type="Proteomes" id="UP000034368">
    <property type="component" value="Unassembled WGS sequence"/>
</dbReference>
<protein>
    <submittedName>
        <fullName evidence="2">Retron-type reverse transcriptase</fullName>
    </submittedName>
</protein>
<gene>
    <name evidence="2" type="ORF">UW90_C0002G0032</name>
</gene>
<dbReference type="InterPro" id="IPR051083">
    <property type="entry name" value="GrpII_Intron_Splice-Mob/Def"/>
</dbReference>
<sequence length="350" mass="41570">MKIYKNIFEKLISLENLFTAWDAFKNDKTNRYDVQVFERRLEENIFELHRDLKTKKYKHGVYTGFWIRDPKPRHIHKATVRDRVLHHAVFNILNPIFEPTFISHSFSCRIGKGTHKGIKALKQIADKISENGHKNIFALKCDIKKFFDSVNHDLLIKIFDKKIKDDDAMWLLSEIVRSFISKDANIFEHKGMPIGNLTSQLFANVYMNEFDQFMKHGIHAKHYLRYTDDFVVISDSKDYLEKLIPQVNQFLKEKLGLDLHPNKVTIRKFRQGIDFLGYVILPHHQQIRTKTKKRIFKKVFRRVLEQKQGLISNETLEQSLQSYLGVLGHADSYKLSQELKNKFWFWLTEN</sequence>
<dbReference type="InterPro" id="IPR043502">
    <property type="entry name" value="DNA/RNA_pol_sf"/>
</dbReference>
<dbReference type="CDD" id="cd01651">
    <property type="entry name" value="RT_G2_intron"/>
    <property type="match status" value="1"/>
</dbReference>
<dbReference type="PANTHER" id="PTHR34047">
    <property type="entry name" value="NUCLEAR INTRON MATURASE 1, MITOCHONDRIAL-RELATED"/>
    <property type="match status" value="1"/>
</dbReference>
<dbReference type="InterPro" id="IPR043128">
    <property type="entry name" value="Rev_trsase/Diguanyl_cyclase"/>
</dbReference>
<dbReference type="AlphaFoldDB" id="A0A0G1L3G8"/>
<dbReference type="GO" id="GO:0003964">
    <property type="term" value="F:RNA-directed DNA polymerase activity"/>
    <property type="evidence" value="ECO:0007669"/>
    <property type="project" value="UniProtKB-KW"/>
</dbReference>
<feature type="domain" description="Reverse transcriptase" evidence="1">
    <location>
        <begin position="1"/>
        <end position="280"/>
    </location>
</feature>
<comment type="caution">
    <text evidence="2">The sequence shown here is derived from an EMBL/GenBank/DDBJ whole genome shotgun (WGS) entry which is preliminary data.</text>
</comment>
<dbReference type="InterPro" id="IPR000477">
    <property type="entry name" value="RT_dom"/>
</dbReference>